<dbReference type="RefSeq" id="WP_285761578.1">
    <property type="nucleotide sequence ID" value="NZ_BSQG01000011.1"/>
</dbReference>
<dbReference type="AlphaFoldDB" id="A0A9W6PAJ1"/>
<dbReference type="InterPro" id="IPR029063">
    <property type="entry name" value="SAM-dependent_MTases_sf"/>
</dbReference>
<keyword evidence="1" id="KW-0808">Transferase</keyword>
<gene>
    <name evidence="1" type="ORF">Nans01_43850</name>
</gene>
<dbReference type="GO" id="GO:0032259">
    <property type="term" value="P:methylation"/>
    <property type="evidence" value="ECO:0007669"/>
    <property type="project" value="UniProtKB-KW"/>
</dbReference>
<dbReference type="Pfam" id="PF13489">
    <property type="entry name" value="Methyltransf_23"/>
    <property type="match status" value="1"/>
</dbReference>
<dbReference type="GO" id="GO:0008168">
    <property type="term" value="F:methyltransferase activity"/>
    <property type="evidence" value="ECO:0007669"/>
    <property type="project" value="UniProtKB-KW"/>
</dbReference>
<proteinExistence type="predicted"/>
<dbReference type="CDD" id="cd02440">
    <property type="entry name" value="AdoMet_MTases"/>
    <property type="match status" value="1"/>
</dbReference>
<dbReference type="EMBL" id="BSQG01000011">
    <property type="protein sequence ID" value="GLU50034.1"/>
    <property type="molecule type" value="Genomic_DNA"/>
</dbReference>
<accession>A0A9W6PAJ1</accession>
<protein>
    <submittedName>
        <fullName evidence="1">SAM-dependent methyltransferase</fullName>
    </submittedName>
</protein>
<evidence type="ECO:0000313" key="1">
    <source>
        <dbReference type="EMBL" id="GLU50034.1"/>
    </source>
</evidence>
<sequence>MGSPERTQAMDYTGIDNEAIWNRLGDDHPVVGPVSGATIDRLLRMVELKSDATVLDIGCGLGAWSLRALELHPGSSCVGVDLSAAHIARATREAERRGLADRFSGHAVNARAFTPQDPSDLVMCVGLTEVFGGLDGTLKHLRAQVLPNGYVLLGESFWHRPPNEQTLAALSLDEDPHTDLNGVLEQVTAAGWMPVHAQVSTAEEWDNFLWACVRGLVDWGFNEQDPAARTRILRYTSDYRESWLHNLRGTLGFVLLLLRPVAPSETFLVARRPEWAR</sequence>
<dbReference type="InterPro" id="IPR050723">
    <property type="entry name" value="CFA/CMAS"/>
</dbReference>
<name>A0A9W6PAJ1_9ACTN</name>
<comment type="caution">
    <text evidence="1">The sequence shown here is derived from an EMBL/GenBank/DDBJ whole genome shotgun (WGS) entry which is preliminary data.</text>
</comment>
<dbReference type="Proteomes" id="UP001165092">
    <property type="component" value="Unassembled WGS sequence"/>
</dbReference>
<evidence type="ECO:0000313" key="2">
    <source>
        <dbReference type="Proteomes" id="UP001165092"/>
    </source>
</evidence>
<dbReference type="PANTHER" id="PTHR43667">
    <property type="entry name" value="CYCLOPROPANE-FATTY-ACYL-PHOSPHOLIPID SYNTHASE"/>
    <property type="match status" value="1"/>
</dbReference>
<dbReference type="Gene3D" id="3.40.50.150">
    <property type="entry name" value="Vaccinia Virus protein VP39"/>
    <property type="match status" value="1"/>
</dbReference>
<dbReference type="SUPFAM" id="SSF53335">
    <property type="entry name" value="S-adenosyl-L-methionine-dependent methyltransferases"/>
    <property type="match status" value="1"/>
</dbReference>
<organism evidence="1 2">
    <name type="scientific">Nocardiopsis ansamitocini</name>
    <dbReference type="NCBI Taxonomy" id="1670832"/>
    <lineage>
        <taxon>Bacteria</taxon>
        <taxon>Bacillati</taxon>
        <taxon>Actinomycetota</taxon>
        <taxon>Actinomycetes</taxon>
        <taxon>Streptosporangiales</taxon>
        <taxon>Nocardiopsidaceae</taxon>
        <taxon>Nocardiopsis</taxon>
    </lineage>
</organism>
<keyword evidence="1" id="KW-0489">Methyltransferase</keyword>
<dbReference type="PANTHER" id="PTHR43667:SF2">
    <property type="entry name" value="FATTY ACID C-METHYL TRANSFERASE"/>
    <property type="match status" value="1"/>
</dbReference>
<keyword evidence="2" id="KW-1185">Reference proteome</keyword>
<reference evidence="1" key="1">
    <citation type="submission" date="2023-02" db="EMBL/GenBank/DDBJ databases">
        <title>Nocardiopsis ansamitocini NBRC 112285.</title>
        <authorList>
            <person name="Ichikawa N."/>
            <person name="Sato H."/>
            <person name="Tonouchi N."/>
        </authorList>
    </citation>
    <scope>NUCLEOTIDE SEQUENCE</scope>
    <source>
        <strain evidence="1">NBRC 112285</strain>
    </source>
</reference>